<name>A0A8S5LJP9_9CAUD</name>
<proteinExistence type="predicted"/>
<sequence length="66" mass="7194">MAGRELISAPPVSICYRLCQFLNPLYDLGRKPFRASSGECSGSENLSRFLTSIHLSSVAFQVPGMS</sequence>
<evidence type="ECO:0000313" key="1">
    <source>
        <dbReference type="EMBL" id="DAD70292.1"/>
    </source>
</evidence>
<protein>
    <submittedName>
        <fullName evidence="1">Uncharacterized protein</fullName>
    </submittedName>
</protein>
<organism evidence="1">
    <name type="scientific">Siphoviridae sp. ctXPh6</name>
    <dbReference type="NCBI Taxonomy" id="2827578"/>
    <lineage>
        <taxon>Viruses</taxon>
        <taxon>Duplodnaviria</taxon>
        <taxon>Heunggongvirae</taxon>
        <taxon>Uroviricota</taxon>
        <taxon>Caudoviricetes</taxon>
    </lineage>
</organism>
<accession>A0A8S5LJP9</accession>
<dbReference type="EMBL" id="BK015862">
    <property type="protein sequence ID" value="DAD70292.1"/>
    <property type="molecule type" value="Genomic_DNA"/>
</dbReference>
<reference evidence="1" key="1">
    <citation type="journal article" date="2021" name="Proc. Natl. Acad. Sci. U.S.A.">
        <title>A Catalog of Tens of Thousands of Viruses from Human Metagenomes Reveals Hidden Associations with Chronic Diseases.</title>
        <authorList>
            <person name="Tisza M.J."/>
            <person name="Buck C.B."/>
        </authorList>
    </citation>
    <scope>NUCLEOTIDE SEQUENCE</scope>
    <source>
        <strain evidence="1">CtXPh6</strain>
    </source>
</reference>